<evidence type="ECO:0000259" key="2">
    <source>
        <dbReference type="Pfam" id="PF08327"/>
    </source>
</evidence>
<keyword evidence="4" id="KW-1185">Reference proteome</keyword>
<organism evidence="3 4">
    <name type="scientific">Gemmatimonas phototrophica</name>
    <dbReference type="NCBI Taxonomy" id="1379270"/>
    <lineage>
        <taxon>Bacteria</taxon>
        <taxon>Pseudomonadati</taxon>
        <taxon>Gemmatimonadota</taxon>
        <taxon>Gemmatimonadia</taxon>
        <taxon>Gemmatimonadales</taxon>
        <taxon>Gemmatimonadaceae</taxon>
        <taxon>Gemmatimonas</taxon>
    </lineage>
</organism>
<dbReference type="RefSeq" id="WP_026849039.1">
    <property type="nucleotide sequence ID" value="NZ_CP011454.1"/>
</dbReference>
<feature type="domain" description="Activator of Hsp90 ATPase homologue 1/2-like C-terminal" evidence="2">
    <location>
        <begin position="166"/>
        <end position="314"/>
    </location>
</feature>
<gene>
    <name evidence="3" type="ORF">GEMMAAP_00755</name>
</gene>
<feature type="domain" description="Activator of Hsp90 ATPase homologue 1/2-like C-terminal" evidence="2">
    <location>
        <begin position="17"/>
        <end position="150"/>
    </location>
</feature>
<dbReference type="Gene3D" id="3.30.530.20">
    <property type="match status" value="2"/>
</dbReference>
<reference evidence="3 4" key="1">
    <citation type="journal article" date="2014" name="Proc. Natl. Acad. Sci. U.S.A.">
        <title>Functional type 2 photosynthetic reaction centers found in the rare bacterial phylum Gemmatimonadetes.</title>
        <authorList>
            <person name="Zeng Y."/>
            <person name="Feng F."/>
            <person name="Medova H."/>
            <person name="Dean J."/>
            <person name="Koblizek M."/>
        </authorList>
    </citation>
    <scope>NUCLEOTIDE SEQUENCE [LARGE SCALE GENOMIC DNA]</scope>
    <source>
        <strain evidence="3 4">AP64</strain>
    </source>
</reference>
<dbReference type="InterPro" id="IPR013538">
    <property type="entry name" value="ASHA1/2-like_C"/>
</dbReference>
<comment type="similarity">
    <text evidence="1">Belongs to the AHA1 family.</text>
</comment>
<evidence type="ECO:0000313" key="4">
    <source>
        <dbReference type="Proteomes" id="UP000076404"/>
    </source>
</evidence>
<accession>A0A143BFH8</accession>
<dbReference type="InterPro" id="IPR023393">
    <property type="entry name" value="START-like_dom_sf"/>
</dbReference>
<dbReference type="STRING" id="1379270.GEMMAAP_00755"/>
<evidence type="ECO:0000256" key="1">
    <source>
        <dbReference type="ARBA" id="ARBA00006817"/>
    </source>
</evidence>
<dbReference type="KEGG" id="gph:GEMMAAP_00755"/>
<dbReference type="eggNOG" id="COG3832">
    <property type="taxonomic scope" value="Bacteria"/>
</dbReference>
<evidence type="ECO:0000313" key="3">
    <source>
        <dbReference type="EMBL" id="AMW03769.1"/>
    </source>
</evidence>
<dbReference type="Proteomes" id="UP000076404">
    <property type="component" value="Chromosome"/>
</dbReference>
<protein>
    <recommendedName>
        <fullName evidence="2">Activator of Hsp90 ATPase homologue 1/2-like C-terminal domain-containing protein</fullName>
    </recommendedName>
</protein>
<dbReference type="SUPFAM" id="SSF55961">
    <property type="entry name" value="Bet v1-like"/>
    <property type="match status" value="2"/>
</dbReference>
<dbReference type="Pfam" id="PF08327">
    <property type="entry name" value="AHSA1"/>
    <property type="match status" value="2"/>
</dbReference>
<dbReference type="EMBL" id="CP011454">
    <property type="protein sequence ID" value="AMW03769.1"/>
    <property type="molecule type" value="Genomic_DNA"/>
</dbReference>
<dbReference type="OrthoDB" id="9800899at2"/>
<proteinExistence type="inferred from homology"/>
<reference evidence="3 4" key="2">
    <citation type="journal article" date="2016" name="Environ. Microbiol. Rep.">
        <title>Metagenomic evidence for the presence of phototrophic Gemmatimonadetes bacteria in diverse environments.</title>
        <authorList>
            <person name="Zeng Y."/>
            <person name="Baumbach J."/>
            <person name="Barbosa E.G."/>
            <person name="Azevedo V."/>
            <person name="Zhang C."/>
            <person name="Koblizek M."/>
        </authorList>
    </citation>
    <scope>NUCLEOTIDE SEQUENCE [LARGE SCALE GENOMIC DNA]</scope>
    <source>
        <strain evidence="3 4">AP64</strain>
    </source>
</reference>
<dbReference type="CDD" id="cd07814">
    <property type="entry name" value="SRPBCC_CalC_Aha1-like"/>
    <property type="match status" value="1"/>
</dbReference>
<dbReference type="AlphaFoldDB" id="A0A143BFH8"/>
<sequence>MTSADSSCDIRLTRVYDAPVALVWDAWTDLAQVAQWWGPRGFTITTHSKELRVDGTWVYTMHGPDGKDWPNFTRYHVVEPQKRLVYDHGASAADSAPLFRVTVDFHDLGERTQLELCMTLATPEQAQQTRGFIKAAGGNSTWDRLGEHLEKTVSGADVFVINRSFDAPIAIVWEMWTQPEHFAQWLPPTEFSMEFHRINIAPGGDGFYAMTNGAFTMYGRVEYLAVEAPHRLEYTQCFTDEHEQMSRHPGAPVWPETMRTLVQLTEEGPTQTRVTVRWNPHGHATPEEIAAFIAERGGMTQGWTGSFDKLEELLVRCQPMPD</sequence>
<name>A0A143BFH8_9BACT</name>